<evidence type="ECO:0000256" key="1">
    <source>
        <dbReference type="ARBA" id="ARBA00008535"/>
    </source>
</evidence>
<evidence type="ECO:0000313" key="7">
    <source>
        <dbReference type="EMBL" id="CAF1476352.1"/>
    </source>
</evidence>
<dbReference type="EMBL" id="CAJNOL010002215">
    <property type="protein sequence ID" value="CAF1476352.1"/>
    <property type="molecule type" value="Genomic_DNA"/>
</dbReference>
<dbReference type="InterPro" id="IPR006703">
    <property type="entry name" value="G_AIG1"/>
</dbReference>
<dbReference type="Proteomes" id="UP000663870">
    <property type="component" value="Unassembled WGS sequence"/>
</dbReference>
<comment type="caution">
    <text evidence="6">The sequence shown here is derived from an EMBL/GenBank/DDBJ whole genome shotgun (WGS) entry which is preliminary data.</text>
</comment>
<proteinExistence type="inferred from homology"/>
<evidence type="ECO:0000313" key="9">
    <source>
        <dbReference type="Proteomes" id="UP000663870"/>
    </source>
</evidence>
<keyword evidence="9" id="KW-1185">Reference proteome</keyword>
<dbReference type="GO" id="GO:0005525">
    <property type="term" value="F:GTP binding"/>
    <property type="evidence" value="ECO:0007669"/>
    <property type="project" value="UniProtKB-KW"/>
</dbReference>
<dbReference type="InterPro" id="IPR027417">
    <property type="entry name" value="P-loop_NTPase"/>
</dbReference>
<dbReference type="InterPro" id="IPR045058">
    <property type="entry name" value="GIMA/IAN/Toc"/>
</dbReference>
<name>A0A814IF34_9BILA</name>
<feature type="domain" description="AIG1-type G" evidence="5">
    <location>
        <begin position="1"/>
        <end position="204"/>
    </location>
</feature>
<keyword evidence="2" id="KW-0547">Nucleotide-binding</keyword>
<comment type="similarity">
    <text evidence="1">Belongs to the TRAFAC class TrmE-Era-EngA-EngB-Septin-like GTPase superfamily. AIG1/Toc34/Toc159-like paraseptin GTPase family. IAN subfamily.</text>
</comment>
<dbReference type="Gene3D" id="3.40.50.300">
    <property type="entry name" value="P-loop containing nucleotide triphosphate hydrolases"/>
    <property type="match status" value="1"/>
</dbReference>
<dbReference type="PANTHER" id="PTHR10903:SF170">
    <property type="entry name" value="GTPASE IMAP FAMILY MEMBER 7"/>
    <property type="match status" value="1"/>
</dbReference>
<evidence type="ECO:0000256" key="2">
    <source>
        <dbReference type="ARBA" id="ARBA00022741"/>
    </source>
</evidence>
<evidence type="ECO:0000256" key="3">
    <source>
        <dbReference type="ARBA" id="ARBA00023134"/>
    </source>
</evidence>
<dbReference type="Proteomes" id="UP000663854">
    <property type="component" value="Unassembled WGS sequence"/>
</dbReference>
<gene>
    <name evidence="7" type="ORF">JXQ802_LOCUS39047</name>
    <name evidence="6" type="ORF">PYM288_LOCUS15822</name>
</gene>
<reference evidence="6" key="1">
    <citation type="submission" date="2021-02" db="EMBL/GenBank/DDBJ databases">
        <authorList>
            <person name="Nowell W R."/>
        </authorList>
    </citation>
    <scope>NUCLEOTIDE SEQUENCE</scope>
</reference>
<organism evidence="6 8">
    <name type="scientific">Rotaria sordida</name>
    <dbReference type="NCBI Taxonomy" id="392033"/>
    <lineage>
        <taxon>Eukaryota</taxon>
        <taxon>Metazoa</taxon>
        <taxon>Spiralia</taxon>
        <taxon>Gnathifera</taxon>
        <taxon>Rotifera</taxon>
        <taxon>Eurotatoria</taxon>
        <taxon>Bdelloidea</taxon>
        <taxon>Philodinida</taxon>
        <taxon>Philodinidae</taxon>
        <taxon>Rotaria</taxon>
    </lineage>
</organism>
<dbReference type="PROSITE" id="PS51720">
    <property type="entry name" value="G_AIG1"/>
    <property type="match status" value="1"/>
</dbReference>
<feature type="region of interest" description="Disordered" evidence="4">
    <location>
        <begin position="230"/>
        <end position="273"/>
    </location>
</feature>
<evidence type="ECO:0000259" key="5">
    <source>
        <dbReference type="PROSITE" id="PS51720"/>
    </source>
</evidence>
<sequence length="306" mass="34890">MGKTGNGKSSTGNSLLHSRSAFLSTQSAESITKQCEAKMYNHTDVSGQQKILTVVDTPGFFDTDATVTNEMVQNKIASQIFDMTSPGVHAFLIIVRVDRFTPEEKNTVDFIKKIFGDGAAKYCIVVFTCEDQLEEGQTIDDFINSSDQLKELVQCCGNHKFAINNKLNGQPLKIKIDQLLRMIDQMVQSNRGKYYTNDMYQKIERQRKREQARQEEEDCKKKKAYEESLISTGREIGRQEAEERERERQKEQKSREKEPQKTEKPEKEQYSTRKKICGCACHKYPGVIHVVPCCSGTKFPFSLLGP</sequence>
<keyword evidence="3" id="KW-0342">GTP-binding</keyword>
<accession>A0A814IF34</accession>
<evidence type="ECO:0000313" key="6">
    <source>
        <dbReference type="EMBL" id="CAF1024907.1"/>
    </source>
</evidence>
<feature type="compositionally biased region" description="Basic and acidic residues" evidence="4">
    <location>
        <begin position="235"/>
        <end position="271"/>
    </location>
</feature>
<protein>
    <recommendedName>
        <fullName evidence="5">AIG1-type G domain-containing protein</fullName>
    </recommendedName>
</protein>
<dbReference type="AlphaFoldDB" id="A0A814IF34"/>
<dbReference type="FunFam" id="3.40.50.300:FF:000366">
    <property type="entry name" value="GTPase, IMAP family member 2"/>
    <property type="match status" value="1"/>
</dbReference>
<dbReference type="SUPFAM" id="SSF52540">
    <property type="entry name" value="P-loop containing nucleoside triphosphate hydrolases"/>
    <property type="match status" value="1"/>
</dbReference>
<dbReference type="EMBL" id="CAJNOH010000390">
    <property type="protein sequence ID" value="CAF1024907.1"/>
    <property type="molecule type" value="Genomic_DNA"/>
</dbReference>
<evidence type="ECO:0000313" key="8">
    <source>
        <dbReference type="Proteomes" id="UP000663854"/>
    </source>
</evidence>
<dbReference type="Pfam" id="PF04548">
    <property type="entry name" value="AIG1"/>
    <property type="match status" value="1"/>
</dbReference>
<evidence type="ECO:0000256" key="4">
    <source>
        <dbReference type="SAM" id="MobiDB-lite"/>
    </source>
</evidence>
<dbReference type="PANTHER" id="PTHR10903">
    <property type="entry name" value="GTPASE, IMAP FAMILY MEMBER-RELATED"/>
    <property type="match status" value="1"/>
</dbReference>